<comment type="pathway">
    <text evidence="1">Metabolic intermediate biosynthesis; chorismate biosynthesis; chorismate from D-erythrose 4-phosphate and phosphoenolpyruvate: step 4/7.</text>
</comment>
<dbReference type="GO" id="GO:0019632">
    <property type="term" value="P:shikimate metabolic process"/>
    <property type="evidence" value="ECO:0007669"/>
    <property type="project" value="TreeGrafter"/>
</dbReference>
<comment type="caution">
    <text evidence="5">The sequence shown here is derived from an EMBL/GenBank/DDBJ whole genome shotgun (WGS) entry which is preliminary data.</text>
</comment>
<dbReference type="Proteomes" id="UP000310314">
    <property type="component" value="Unassembled WGS sequence"/>
</dbReference>
<dbReference type="GO" id="GO:0009423">
    <property type="term" value="P:chorismate biosynthetic process"/>
    <property type="evidence" value="ECO:0007669"/>
    <property type="project" value="TreeGrafter"/>
</dbReference>
<dbReference type="Gene3D" id="3.40.50.10860">
    <property type="entry name" value="Leucine Dehydrogenase, chain A, domain 1"/>
    <property type="match status" value="1"/>
</dbReference>
<sequence length="250" mass="28446">MEKKEDKQFKFGLVGKDISYSFSRGYFAEKFKQLGLDNHSYVNFDLPNIEVFEGLLADHPEVKGLNVTIPYKESIIPFLTELDSNAEKIGAVNTIKVVKNGLIGYNTDFYGFQKSIEPFLQKHHKKALILGTGGASKAIAFVFEELDIAYKFVSRLPDENQLSYQDLDKAILEEFTILVNCTPLGTHPNVEQKPSIPYHYLKEEHLLFDLIYNPIKTAFLSNGESRGASICNGLRMLELQAEKAWEIWNQ</sequence>
<reference evidence="5 6" key="1">
    <citation type="submission" date="2019-05" db="EMBL/GenBank/DDBJ databases">
        <authorList>
            <person name="Zhang J.-Y."/>
            <person name="Feg X."/>
            <person name="Du Z.-J."/>
        </authorList>
    </citation>
    <scope>NUCLEOTIDE SEQUENCE [LARGE SCALE GENOMIC DNA]</scope>
    <source>
        <strain evidence="5 6">RZ26</strain>
    </source>
</reference>
<keyword evidence="3" id="KW-0057">Aromatic amino acid biosynthesis</keyword>
<organism evidence="5 6">
    <name type="scientific">Maribacter algarum</name>
    <name type="common">ex Zhang et al. 2020</name>
    <dbReference type="NCBI Taxonomy" id="2578118"/>
    <lineage>
        <taxon>Bacteria</taxon>
        <taxon>Pseudomonadati</taxon>
        <taxon>Bacteroidota</taxon>
        <taxon>Flavobacteriia</taxon>
        <taxon>Flavobacteriales</taxon>
        <taxon>Flavobacteriaceae</taxon>
        <taxon>Maribacter</taxon>
    </lineage>
</organism>
<feature type="domain" description="Shikimate dehydrogenase substrate binding N-terminal" evidence="4">
    <location>
        <begin position="13"/>
        <end position="95"/>
    </location>
</feature>
<proteinExistence type="predicted"/>
<dbReference type="PANTHER" id="PTHR21089:SF1">
    <property type="entry name" value="BIFUNCTIONAL 3-DEHYDROQUINATE DEHYDRATASE_SHIKIMATE DEHYDROGENASE, CHLOROPLASTIC"/>
    <property type="match status" value="1"/>
</dbReference>
<dbReference type="InterPro" id="IPR022893">
    <property type="entry name" value="Shikimate_DH_fam"/>
</dbReference>
<dbReference type="EMBL" id="VATY01000004">
    <property type="protein sequence ID" value="TMM53918.1"/>
    <property type="molecule type" value="Genomic_DNA"/>
</dbReference>
<accession>A0A5S3PI16</accession>
<dbReference type="Gene3D" id="3.40.50.720">
    <property type="entry name" value="NAD(P)-binding Rossmann-like Domain"/>
    <property type="match status" value="1"/>
</dbReference>
<dbReference type="SUPFAM" id="SSF51735">
    <property type="entry name" value="NAD(P)-binding Rossmann-fold domains"/>
    <property type="match status" value="1"/>
</dbReference>
<dbReference type="OrthoDB" id="9792692at2"/>
<dbReference type="CDD" id="cd01065">
    <property type="entry name" value="NAD_bind_Shikimate_DH"/>
    <property type="match status" value="1"/>
</dbReference>
<keyword evidence="6" id="KW-1185">Reference proteome</keyword>
<keyword evidence="3" id="KW-0028">Amino-acid biosynthesis</keyword>
<protein>
    <submittedName>
        <fullName evidence="5">Shikimate dehydrogenase</fullName>
    </submittedName>
</protein>
<gene>
    <name evidence="5" type="ORF">FEE95_18665</name>
</gene>
<evidence type="ECO:0000313" key="5">
    <source>
        <dbReference type="EMBL" id="TMM53918.1"/>
    </source>
</evidence>
<dbReference type="InterPro" id="IPR013708">
    <property type="entry name" value="Shikimate_DH-bd_N"/>
</dbReference>
<dbReference type="InterPro" id="IPR046346">
    <property type="entry name" value="Aminoacid_DH-like_N_sf"/>
</dbReference>
<dbReference type="GO" id="GO:0009073">
    <property type="term" value="P:aromatic amino acid family biosynthetic process"/>
    <property type="evidence" value="ECO:0007669"/>
    <property type="project" value="UniProtKB-KW"/>
</dbReference>
<dbReference type="RefSeq" id="WP_138659540.1">
    <property type="nucleotide sequence ID" value="NZ_VATY01000004.1"/>
</dbReference>
<evidence type="ECO:0000256" key="1">
    <source>
        <dbReference type="ARBA" id="ARBA00004871"/>
    </source>
</evidence>
<dbReference type="PANTHER" id="PTHR21089">
    <property type="entry name" value="SHIKIMATE DEHYDROGENASE"/>
    <property type="match status" value="1"/>
</dbReference>
<name>A0A5S3PI16_9FLAO</name>
<evidence type="ECO:0000256" key="3">
    <source>
        <dbReference type="ARBA" id="ARBA00023141"/>
    </source>
</evidence>
<keyword evidence="2" id="KW-0560">Oxidoreductase</keyword>
<dbReference type="Pfam" id="PF08501">
    <property type="entry name" value="Shikimate_dh_N"/>
    <property type="match status" value="1"/>
</dbReference>
<dbReference type="AlphaFoldDB" id="A0A5S3PI16"/>
<dbReference type="GO" id="GO:0050661">
    <property type="term" value="F:NADP binding"/>
    <property type="evidence" value="ECO:0007669"/>
    <property type="project" value="TreeGrafter"/>
</dbReference>
<evidence type="ECO:0000259" key="4">
    <source>
        <dbReference type="Pfam" id="PF08501"/>
    </source>
</evidence>
<evidence type="ECO:0000256" key="2">
    <source>
        <dbReference type="ARBA" id="ARBA00023002"/>
    </source>
</evidence>
<dbReference type="GO" id="GO:0004764">
    <property type="term" value="F:shikimate 3-dehydrogenase (NADP+) activity"/>
    <property type="evidence" value="ECO:0007669"/>
    <property type="project" value="InterPro"/>
</dbReference>
<dbReference type="InterPro" id="IPR036291">
    <property type="entry name" value="NAD(P)-bd_dom_sf"/>
</dbReference>
<evidence type="ECO:0000313" key="6">
    <source>
        <dbReference type="Proteomes" id="UP000310314"/>
    </source>
</evidence>
<dbReference type="GO" id="GO:0005829">
    <property type="term" value="C:cytosol"/>
    <property type="evidence" value="ECO:0007669"/>
    <property type="project" value="TreeGrafter"/>
</dbReference>
<dbReference type="SUPFAM" id="SSF53223">
    <property type="entry name" value="Aminoacid dehydrogenase-like, N-terminal domain"/>
    <property type="match status" value="1"/>
</dbReference>